<dbReference type="Proteomes" id="UP000218427">
    <property type="component" value="Unassembled WGS sequence"/>
</dbReference>
<dbReference type="InterPro" id="IPR050109">
    <property type="entry name" value="HTH-type_TetR-like_transc_reg"/>
</dbReference>
<evidence type="ECO:0000256" key="2">
    <source>
        <dbReference type="ARBA" id="ARBA00023125"/>
    </source>
</evidence>
<dbReference type="PROSITE" id="PS50977">
    <property type="entry name" value="HTH_TETR_2"/>
    <property type="match status" value="1"/>
</dbReference>
<dbReference type="SUPFAM" id="SSF46689">
    <property type="entry name" value="Homeodomain-like"/>
    <property type="match status" value="1"/>
</dbReference>
<evidence type="ECO:0000256" key="4">
    <source>
        <dbReference type="PROSITE-ProRule" id="PRU00335"/>
    </source>
</evidence>
<dbReference type="InterPro" id="IPR041479">
    <property type="entry name" value="TetR_CgmR_C"/>
</dbReference>
<evidence type="ECO:0000256" key="3">
    <source>
        <dbReference type="ARBA" id="ARBA00023163"/>
    </source>
</evidence>
<dbReference type="Gene3D" id="1.10.357.10">
    <property type="entry name" value="Tetracycline Repressor, domain 2"/>
    <property type="match status" value="1"/>
</dbReference>
<feature type="DNA-binding region" description="H-T-H motif" evidence="4">
    <location>
        <begin position="46"/>
        <end position="65"/>
    </location>
</feature>
<proteinExistence type="predicted"/>
<evidence type="ECO:0000313" key="6">
    <source>
        <dbReference type="EMBL" id="PCO06602.1"/>
    </source>
</evidence>
<dbReference type="Pfam" id="PF00440">
    <property type="entry name" value="TetR_N"/>
    <property type="match status" value="1"/>
</dbReference>
<dbReference type="PANTHER" id="PTHR30055:SF234">
    <property type="entry name" value="HTH-TYPE TRANSCRIPTIONAL REGULATOR BETI"/>
    <property type="match status" value="1"/>
</dbReference>
<evidence type="ECO:0000256" key="1">
    <source>
        <dbReference type="ARBA" id="ARBA00023015"/>
    </source>
</evidence>
<dbReference type="InterPro" id="IPR001647">
    <property type="entry name" value="HTH_TetR"/>
</dbReference>
<dbReference type="Pfam" id="PF17937">
    <property type="entry name" value="TetR_C_28"/>
    <property type="match status" value="1"/>
</dbReference>
<accession>A0ABX4I3X2</accession>
<organism evidence="6 7">
    <name type="scientific">Microbulbifer flavimaris</name>
    <dbReference type="NCBI Taxonomy" id="1781068"/>
    <lineage>
        <taxon>Bacteria</taxon>
        <taxon>Pseudomonadati</taxon>
        <taxon>Pseudomonadota</taxon>
        <taxon>Gammaproteobacteria</taxon>
        <taxon>Cellvibrionales</taxon>
        <taxon>Microbulbiferaceae</taxon>
        <taxon>Microbulbifer</taxon>
    </lineage>
</organism>
<keyword evidence="2 4" id="KW-0238">DNA-binding</keyword>
<keyword evidence="7" id="KW-1185">Reference proteome</keyword>
<evidence type="ECO:0000313" key="7">
    <source>
        <dbReference type="Proteomes" id="UP000218427"/>
    </source>
</evidence>
<comment type="caution">
    <text evidence="6">The sequence shown here is derived from an EMBL/GenBank/DDBJ whole genome shotgun (WGS) entry which is preliminary data.</text>
</comment>
<sequence>MRCYHTVQLVGFDRYLLEGHMSKVDKDTIIRAAEEVVRERGARKLTLDAVAAQCGLSKGGLLHHFRTKQALLQAMLESSIGCEAELTAEYAASGGDTSGPLASRICSAFAMMEDDKGLPRALIAAVAEDPALLEPIKAKEARAREDLAASCSDPDLALLLLLATRGLFLGRVLGVLEPDDPIFERLRKRLLALAADLD</sequence>
<dbReference type="PANTHER" id="PTHR30055">
    <property type="entry name" value="HTH-TYPE TRANSCRIPTIONAL REGULATOR RUTR"/>
    <property type="match status" value="1"/>
</dbReference>
<dbReference type="PRINTS" id="PR00455">
    <property type="entry name" value="HTHTETR"/>
</dbReference>
<feature type="domain" description="HTH tetR-type" evidence="5">
    <location>
        <begin position="23"/>
        <end position="83"/>
    </location>
</feature>
<dbReference type="InterPro" id="IPR009057">
    <property type="entry name" value="Homeodomain-like_sf"/>
</dbReference>
<name>A0ABX4I3X2_9GAMM</name>
<keyword evidence="3" id="KW-0804">Transcription</keyword>
<dbReference type="EMBL" id="LRFG02000001">
    <property type="protein sequence ID" value="PCO06602.1"/>
    <property type="molecule type" value="Genomic_DNA"/>
</dbReference>
<keyword evidence="1" id="KW-0805">Transcription regulation</keyword>
<reference evidence="6" key="1">
    <citation type="submission" date="2017-08" db="EMBL/GenBank/DDBJ databases">
        <title>Microbulbifer marisrubri sp. nov., a halophilic alphaproteobacterium isolated from marine sediment of the Yellow Sea, China.</title>
        <authorList>
            <person name="Zhang G."/>
            <person name="Xiong Q."/>
        </authorList>
    </citation>
    <scope>NUCLEOTIDE SEQUENCE [LARGE SCALE GENOMIC DNA]</scope>
    <source>
        <strain evidence="6">WRN-8</strain>
    </source>
</reference>
<evidence type="ECO:0000259" key="5">
    <source>
        <dbReference type="PROSITE" id="PS50977"/>
    </source>
</evidence>
<gene>
    <name evidence="6" type="ORF">AWR36_002250</name>
</gene>
<protein>
    <submittedName>
        <fullName evidence="6">TetR/AcrR family transcriptional regulator</fullName>
    </submittedName>
</protein>